<name>A0ABS8KCB1_9BURK</name>
<dbReference type="Proteomes" id="UP001430614">
    <property type="component" value="Unassembled WGS sequence"/>
</dbReference>
<proteinExistence type="predicted"/>
<keyword evidence="2" id="KW-1185">Reference proteome</keyword>
<sequence>MADFFAQIERMWDTLRRGQVPLPMVAAIAPDRCSPDGAAGTWIGRDEAYFTLRVNEMHLSANREWYVVYDPLVLVLTEFNYGNQRVTVPSVVGPNLIGKQAEGQVPKHGSLVLDVCVAGPCPYKGGDIDVSVSFYQIVRRNYAQKLLSVIERLSGALGAVGQLAMIAKTGVALLEGVEGLLGLDGTVMLAGQRISLTTSPLDPLRTGFHAMITPPVPRNPDTLRVCDRRLYVSSAHGTSDPTPYRESDFVLLGISSSEVRGDDSLLPFNDLKMDAMRALWDGADGVEIAKANLIAAYQQMRKNPDVTQREASLLFDHWLVEFEAERNRASKVRSMSERRARGTPPELATDMFNALRRIEEKARGGDASR</sequence>
<evidence type="ECO:0000313" key="1">
    <source>
        <dbReference type="EMBL" id="MCC8402408.1"/>
    </source>
</evidence>
<comment type="caution">
    <text evidence="1">The sequence shown here is derived from an EMBL/GenBank/DDBJ whole genome shotgun (WGS) entry which is preliminary data.</text>
</comment>
<evidence type="ECO:0000313" key="2">
    <source>
        <dbReference type="Proteomes" id="UP001430614"/>
    </source>
</evidence>
<dbReference type="EMBL" id="JAJITC010000005">
    <property type="protein sequence ID" value="MCC8402408.1"/>
    <property type="molecule type" value="Genomic_DNA"/>
</dbReference>
<dbReference type="RefSeq" id="WP_230561266.1">
    <property type="nucleotide sequence ID" value="NZ_JAJITC010000005.1"/>
</dbReference>
<protein>
    <submittedName>
        <fullName evidence="1">Uncharacterized protein</fullName>
    </submittedName>
</protein>
<gene>
    <name evidence="1" type="ORF">LJ655_10970</name>
</gene>
<accession>A0ABS8KCB1</accession>
<reference evidence="1 2" key="1">
    <citation type="submission" date="2021-11" db="EMBL/GenBank/DDBJ databases">
        <authorList>
            <person name="Oh E.-T."/>
            <person name="Kim S.-B."/>
        </authorList>
    </citation>
    <scope>NUCLEOTIDE SEQUENCE [LARGE SCALE GENOMIC DNA]</scope>
    <source>
        <strain evidence="1 2">MMS20-SJTN17</strain>
    </source>
</reference>
<organism evidence="1 2">
    <name type="scientific">Paraburkholderia translucens</name>
    <dbReference type="NCBI Taxonomy" id="2886945"/>
    <lineage>
        <taxon>Bacteria</taxon>
        <taxon>Pseudomonadati</taxon>
        <taxon>Pseudomonadota</taxon>
        <taxon>Betaproteobacteria</taxon>
        <taxon>Burkholderiales</taxon>
        <taxon>Burkholderiaceae</taxon>
        <taxon>Paraburkholderia</taxon>
    </lineage>
</organism>